<dbReference type="RefSeq" id="WP_394462135.1">
    <property type="nucleotide sequence ID" value="NZ_JBIGHZ010000005.1"/>
</dbReference>
<evidence type="ECO:0000256" key="2">
    <source>
        <dbReference type="ARBA" id="ARBA00006679"/>
    </source>
</evidence>
<keyword evidence="5" id="KW-1133">Transmembrane helix</keyword>
<keyword evidence="8" id="KW-1185">Reference proteome</keyword>
<comment type="subcellular location">
    <subcellularLocation>
        <location evidence="1">Cell membrane</location>
        <topology evidence="1">Multi-pass membrane protein</topology>
    </subcellularLocation>
</comment>
<evidence type="ECO:0000313" key="7">
    <source>
        <dbReference type="EMBL" id="MFG6449182.1"/>
    </source>
</evidence>
<name>A0ABW7FXY3_9BURK</name>
<evidence type="ECO:0000256" key="3">
    <source>
        <dbReference type="ARBA" id="ARBA00022475"/>
    </source>
</evidence>
<dbReference type="InterPro" id="IPR051907">
    <property type="entry name" value="DoxX-like_oxidoreductase"/>
</dbReference>
<protein>
    <submittedName>
        <fullName evidence="7">DoxX family protein</fullName>
    </submittedName>
</protein>
<comment type="similarity">
    <text evidence="2">Belongs to the DoxX family.</text>
</comment>
<dbReference type="PANTHER" id="PTHR33452:SF1">
    <property type="entry name" value="INNER MEMBRANE PROTEIN YPHA-RELATED"/>
    <property type="match status" value="1"/>
</dbReference>
<sequence length="171" mass="18642">MRNRLKAVAATETRPALQRAVAWLCATRSALERPLQAAQDLALLAARLDVAWVFWRSGLTKIQDWSTTQLLFTEEYRVPLLPPELAAWLGTGGELLLPVLLAFGVAGRLGALGLSVVNVVAVLSLSTIAPAAQEQHLRWGLQLMVLLLWGSGRYAVDALLCQRLGLKLAPR</sequence>
<evidence type="ECO:0000256" key="1">
    <source>
        <dbReference type="ARBA" id="ARBA00004651"/>
    </source>
</evidence>
<evidence type="ECO:0000256" key="4">
    <source>
        <dbReference type="ARBA" id="ARBA00022692"/>
    </source>
</evidence>
<evidence type="ECO:0000256" key="6">
    <source>
        <dbReference type="ARBA" id="ARBA00023136"/>
    </source>
</evidence>
<gene>
    <name evidence="7" type="ORF">ACG0Z6_13165</name>
</gene>
<organism evidence="7 8">
    <name type="scientific">Roseateles rivi</name>
    <dbReference type="NCBI Taxonomy" id="3299028"/>
    <lineage>
        <taxon>Bacteria</taxon>
        <taxon>Pseudomonadati</taxon>
        <taxon>Pseudomonadota</taxon>
        <taxon>Betaproteobacteria</taxon>
        <taxon>Burkholderiales</taxon>
        <taxon>Sphaerotilaceae</taxon>
        <taxon>Roseateles</taxon>
    </lineage>
</organism>
<dbReference type="InterPro" id="IPR032808">
    <property type="entry name" value="DoxX"/>
</dbReference>
<accession>A0ABW7FXY3</accession>
<dbReference type="PANTHER" id="PTHR33452">
    <property type="entry name" value="OXIDOREDUCTASE CATD-RELATED"/>
    <property type="match status" value="1"/>
</dbReference>
<dbReference type="EMBL" id="JBIGHZ010000005">
    <property type="protein sequence ID" value="MFG6449182.1"/>
    <property type="molecule type" value="Genomic_DNA"/>
</dbReference>
<comment type="caution">
    <text evidence="7">The sequence shown here is derived from an EMBL/GenBank/DDBJ whole genome shotgun (WGS) entry which is preliminary data.</text>
</comment>
<keyword evidence="3" id="KW-1003">Cell membrane</keyword>
<evidence type="ECO:0000313" key="8">
    <source>
        <dbReference type="Proteomes" id="UP001606099"/>
    </source>
</evidence>
<dbReference type="Proteomes" id="UP001606099">
    <property type="component" value="Unassembled WGS sequence"/>
</dbReference>
<dbReference type="Pfam" id="PF07681">
    <property type="entry name" value="DoxX"/>
    <property type="match status" value="1"/>
</dbReference>
<keyword evidence="4" id="KW-0812">Transmembrane</keyword>
<keyword evidence="6" id="KW-0472">Membrane</keyword>
<proteinExistence type="inferred from homology"/>
<reference evidence="7 8" key="1">
    <citation type="submission" date="2024-08" db="EMBL/GenBank/DDBJ databases">
        <authorList>
            <person name="Lu H."/>
        </authorList>
    </citation>
    <scope>NUCLEOTIDE SEQUENCE [LARGE SCALE GENOMIC DNA]</scope>
    <source>
        <strain evidence="7 8">BYS180W</strain>
    </source>
</reference>
<evidence type="ECO:0000256" key="5">
    <source>
        <dbReference type="ARBA" id="ARBA00022989"/>
    </source>
</evidence>